<proteinExistence type="predicted"/>
<protein>
    <submittedName>
        <fullName evidence="1">Uncharacterized protein</fullName>
    </submittedName>
</protein>
<name>A0A8S5NFE1_9CAUD</name>
<accession>A0A8S5NFE1</accession>
<dbReference type="EMBL" id="BK015145">
    <property type="protein sequence ID" value="DAD92811.1"/>
    <property type="molecule type" value="Genomic_DNA"/>
</dbReference>
<organism evidence="1">
    <name type="scientific">Podoviridae sp. ctFkM10</name>
    <dbReference type="NCBI Taxonomy" id="2826548"/>
    <lineage>
        <taxon>Viruses</taxon>
        <taxon>Duplodnaviria</taxon>
        <taxon>Heunggongvirae</taxon>
        <taxon>Uroviricota</taxon>
        <taxon>Caudoviricetes</taxon>
    </lineage>
</organism>
<reference evidence="1" key="1">
    <citation type="journal article" date="2021" name="Proc. Natl. Acad. Sci. U.S.A.">
        <title>A Catalog of Tens of Thousands of Viruses from Human Metagenomes Reveals Hidden Associations with Chronic Diseases.</title>
        <authorList>
            <person name="Tisza M.J."/>
            <person name="Buck C.B."/>
        </authorList>
    </citation>
    <scope>NUCLEOTIDE SEQUENCE</scope>
    <source>
        <strain evidence="1">CtFkM10</strain>
    </source>
</reference>
<evidence type="ECO:0000313" key="1">
    <source>
        <dbReference type="EMBL" id="DAD92811.1"/>
    </source>
</evidence>
<sequence length="104" mass="11616">MGITEIIRQGLAHGDSYEVINKALADAGFNLKLVPRENAGWTEQEMKEGFQQGEPVEEVKHLHDYMCFNMKNAGKTVRVETPEGTYDITWNEGGHPVSAVRAVK</sequence>